<feature type="domain" description="Cupin type-1" evidence="1">
    <location>
        <begin position="105"/>
        <end position="226"/>
    </location>
</feature>
<comment type="caution">
    <text evidence="2">The sequence shown here is derived from an EMBL/GenBank/DDBJ whole genome shotgun (WGS) entry which is preliminary data.</text>
</comment>
<organism evidence="2 3">
    <name type="scientific">Populus tomentosa</name>
    <name type="common">Chinese white poplar</name>
    <dbReference type="NCBI Taxonomy" id="118781"/>
    <lineage>
        <taxon>Eukaryota</taxon>
        <taxon>Viridiplantae</taxon>
        <taxon>Streptophyta</taxon>
        <taxon>Embryophyta</taxon>
        <taxon>Tracheophyta</taxon>
        <taxon>Spermatophyta</taxon>
        <taxon>Magnoliopsida</taxon>
        <taxon>eudicotyledons</taxon>
        <taxon>Gunneridae</taxon>
        <taxon>Pentapetalae</taxon>
        <taxon>rosids</taxon>
        <taxon>fabids</taxon>
        <taxon>Malpighiales</taxon>
        <taxon>Salicaceae</taxon>
        <taxon>Saliceae</taxon>
        <taxon>Populus</taxon>
    </lineage>
</organism>
<dbReference type="SMART" id="SM00835">
    <property type="entry name" value="Cupin_1"/>
    <property type="match status" value="1"/>
</dbReference>
<reference evidence="2" key="1">
    <citation type="journal article" date="2020" name="bioRxiv">
        <title>Hybrid origin of Populus tomentosa Carr. identified through genome sequencing and phylogenomic analysis.</title>
        <authorList>
            <person name="An X."/>
            <person name="Gao K."/>
            <person name="Chen Z."/>
            <person name="Li J."/>
            <person name="Yang X."/>
            <person name="Yang X."/>
            <person name="Zhou J."/>
            <person name="Guo T."/>
            <person name="Zhao T."/>
            <person name="Huang S."/>
            <person name="Miao D."/>
            <person name="Khan W.U."/>
            <person name="Rao P."/>
            <person name="Ye M."/>
            <person name="Lei B."/>
            <person name="Liao W."/>
            <person name="Wang J."/>
            <person name="Ji L."/>
            <person name="Li Y."/>
            <person name="Guo B."/>
            <person name="Mustafa N.S."/>
            <person name="Li S."/>
            <person name="Yun Q."/>
            <person name="Keller S.R."/>
            <person name="Mao J."/>
            <person name="Zhang R."/>
            <person name="Strauss S.H."/>
        </authorList>
    </citation>
    <scope>NUCLEOTIDE SEQUENCE</scope>
    <source>
        <strain evidence="2">GM15</strain>
        <tissue evidence="2">Leaf</tissue>
    </source>
</reference>
<dbReference type="PANTHER" id="PTHR31238">
    <property type="entry name" value="GERMIN-LIKE PROTEIN SUBFAMILY 3 MEMBER 3"/>
    <property type="match status" value="1"/>
</dbReference>
<proteinExistence type="predicted"/>
<evidence type="ECO:0000313" key="3">
    <source>
        <dbReference type="Proteomes" id="UP000886885"/>
    </source>
</evidence>
<sequence length="236" mass="25077">MNTTLLKTLQTLCPRNSGGSSSANLLQNPRGSSVVDKSYYEQIRSLREHESVANSKRLSEKSVCGVNKTNLKNQQEKEAQWIGGETADSIKSEESSRSLSVHRYPQLSRSRQVSAAEFPARIGQSVSCAVLQFPAGTTNPPHTHSRSTEVLFLVDDSLQVGFVDTLQGGGACSLPIQGRCSRTSFGNSAFVSTSAGTVSIPTTLFAAGIDDNILAKAFKTGVATILASRSGLAPTP</sequence>
<dbReference type="AlphaFoldDB" id="A0A8X8CNK7"/>
<dbReference type="Proteomes" id="UP000886885">
    <property type="component" value="Chromosome 9D"/>
</dbReference>
<gene>
    <name evidence="2" type="ORF">POTOM_033940</name>
</gene>
<accession>A0A8X8CNK7</accession>
<dbReference type="EMBL" id="JAAWWB010000018">
    <property type="protein sequence ID" value="KAG6760760.1"/>
    <property type="molecule type" value="Genomic_DNA"/>
</dbReference>
<evidence type="ECO:0000313" key="2">
    <source>
        <dbReference type="EMBL" id="KAG6760760.1"/>
    </source>
</evidence>
<name>A0A8X8CNK7_POPTO</name>
<dbReference type="OrthoDB" id="1921208at2759"/>
<protein>
    <recommendedName>
        <fullName evidence="1">Cupin type-1 domain-containing protein</fullName>
    </recommendedName>
</protein>
<evidence type="ECO:0000259" key="1">
    <source>
        <dbReference type="SMART" id="SM00835"/>
    </source>
</evidence>
<dbReference type="Pfam" id="PF00190">
    <property type="entry name" value="Cupin_1"/>
    <property type="match status" value="1"/>
</dbReference>
<keyword evidence="3" id="KW-1185">Reference proteome</keyword>
<dbReference type="InterPro" id="IPR006045">
    <property type="entry name" value="Cupin_1"/>
</dbReference>